<reference evidence="2" key="1">
    <citation type="journal article" date="2019" name="Int. J. Syst. Evol. Microbiol.">
        <title>The Global Catalogue of Microorganisms (GCM) 10K type strain sequencing project: providing services to taxonomists for standard genome sequencing and annotation.</title>
        <authorList>
            <consortium name="The Broad Institute Genomics Platform"/>
            <consortium name="The Broad Institute Genome Sequencing Center for Infectious Disease"/>
            <person name="Wu L."/>
            <person name="Ma J."/>
        </authorList>
    </citation>
    <scope>NUCLEOTIDE SEQUENCE [LARGE SCALE GENOMIC DNA]</scope>
    <source>
        <strain evidence="2">CGMCC 4.7643</strain>
    </source>
</reference>
<protein>
    <submittedName>
        <fullName evidence="1">GyrI-like domain-containing protein</fullName>
    </submittedName>
</protein>
<proteinExistence type="predicted"/>
<dbReference type="EMBL" id="JBHUKU010000026">
    <property type="protein sequence ID" value="MFD2464525.1"/>
    <property type="molecule type" value="Genomic_DNA"/>
</dbReference>
<evidence type="ECO:0000313" key="2">
    <source>
        <dbReference type="Proteomes" id="UP001597419"/>
    </source>
</evidence>
<evidence type="ECO:0000313" key="1">
    <source>
        <dbReference type="EMBL" id="MFD2464525.1"/>
    </source>
</evidence>
<organism evidence="1 2">
    <name type="scientific">Amycolatopsis samaneae</name>
    <dbReference type="NCBI Taxonomy" id="664691"/>
    <lineage>
        <taxon>Bacteria</taxon>
        <taxon>Bacillati</taxon>
        <taxon>Actinomycetota</taxon>
        <taxon>Actinomycetes</taxon>
        <taxon>Pseudonocardiales</taxon>
        <taxon>Pseudonocardiaceae</taxon>
        <taxon>Amycolatopsis</taxon>
    </lineage>
</organism>
<accession>A0ABW5GV47</accession>
<name>A0ABW5GV47_9PSEU</name>
<comment type="caution">
    <text evidence="1">The sequence shown here is derived from an EMBL/GenBank/DDBJ whole genome shotgun (WGS) entry which is preliminary data.</text>
</comment>
<keyword evidence="2" id="KW-1185">Reference proteome</keyword>
<dbReference type="Proteomes" id="UP001597419">
    <property type="component" value="Unassembled WGS sequence"/>
</dbReference>
<sequence>MTTSVLHAPPARVHREDVTVLERTTADELPRIQELWPEFERLVGLRGRRMYARIDVGAGTYTVCTPVKPGDKAESLGLRTGVLPGGWYLRGTLVGEPPGLYERIGPGMAELEAATPPDETRPLVEYYRRHDQVELWVPVKP</sequence>
<dbReference type="InterPro" id="IPR011256">
    <property type="entry name" value="Reg_factor_effector_dom_sf"/>
</dbReference>
<dbReference type="RefSeq" id="WP_345385652.1">
    <property type="nucleotide sequence ID" value="NZ_BAABHG010000001.1"/>
</dbReference>
<gene>
    <name evidence="1" type="ORF">ACFSYJ_38325</name>
</gene>
<dbReference type="SUPFAM" id="SSF55136">
    <property type="entry name" value="Probable bacterial effector-binding domain"/>
    <property type="match status" value="1"/>
</dbReference>